<keyword evidence="3" id="KW-1185">Reference proteome</keyword>
<feature type="signal peptide" evidence="1">
    <location>
        <begin position="1"/>
        <end position="30"/>
    </location>
</feature>
<evidence type="ECO:0008006" key="4">
    <source>
        <dbReference type="Google" id="ProtNLM"/>
    </source>
</evidence>
<evidence type="ECO:0000313" key="3">
    <source>
        <dbReference type="Proteomes" id="UP000316628"/>
    </source>
</evidence>
<evidence type="ECO:0000256" key="1">
    <source>
        <dbReference type="SAM" id="SignalP"/>
    </source>
</evidence>
<dbReference type="EMBL" id="VFPP01000001">
    <property type="protein sequence ID" value="TQM79236.1"/>
    <property type="molecule type" value="Genomic_DNA"/>
</dbReference>
<dbReference type="RefSeq" id="WP_141976398.1">
    <property type="nucleotide sequence ID" value="NZ_VFPP01000001.1"/>
</dbReference>
<keyword evidence="1" id="KW-0732">Signal</keyword>
<dbReference type="Proteomes" id="UP000316628">
    <property type="component" value="Unassembled WGS sequence"/>
</dbReference>
<reference evidence="2 3" key="1">
    <citation type="submission" date="2019-06" db="EMBL/GenBank/DDBJ databases">
        <title>Sequencing the genomes of 1000 actinobacteria strains.</title>
        <authorList>
            <person name="Klenk H.-P."/>
        </authorList>
    </citation>
    <scope>NUCLEOTIDE SEQUENCE [LARGE SCALE GENOMIC DNA]</scope>
    <source>
        <strain evidence="2 3">DSM 45456</strain>
    </source>
</reference>
<proteinExistence type="predicted"/>
<dbReference type="AlphaFoldDB" id="A0A543J8U6"/>
<accession>A0A543J8U6</accession>
<organism evidence="2 3">
    <name type="scientific">Saccharothrix saharensis</name>
    <dbReference type="NCBI Taxonomy" id="571190"/>
    <lineage>
        <taxon>Bacteria</taxon>
        <taxon>Bacillati</taxon>
        <taxon>Actinomycetota</taxon>
        <taxon>Actinomycetes</taxon>
        <taxon>Pseudonocardiales</taxon>
        <taxon>Pseudonocardiaceae</taxon>
        <taxon>Saccharothrix</taxon>
    </lineage>
</organism>
<comment type="caution">
    <text evidence="2">The sequence shown here is derived from an EMBL/GenBank/DDBJ whole genome shotgun (WGS) entry which is preliminary data.</text>
</comment>
<dbReference type="OrthoDB" id="5187457at2"/>
<feature type="chain" id="PRO_5022148048" description="Peptidase inhibitor family I36" evidence="1">
    <location>
        <begin position="31"/>
        <end position="172"/>
    </location>
</feature>
<protein>
    <recommendedName>
        <fullName evidence="4">Peptidase inhibitor family I36</fullName>
    </recommendedName>
</protein>
<sequence>MRSLRTLFLLALGALLALPLLTVASGTASAGTGTARTTVYRGLTYCVQASAAIDTFTGGFSGNLGYANAYLLARDLNGGCNWSATGDGRARVDVQVWNGSAWQFCRGSDWAYGPFGWSSGEFGGPYGPGRILDYGGSASCGAGYYRSVATAEYNTGQGWVGGSIASPYLWVA</sequence>
<name>A0A543J8U6_9PSEU</name>
<gene>
    <name evidence="2" type="ORF">FHX81_1536</name>
</gene>
<evidence type="ECO:0000313" key="2">
    <source>
        <dbReference type="EMBL" id="TQM79236.1"/>
    </source>
</evidence>